<keyword evidence="3 5" id="KW-0418">Kinase</keyword>
<dbReference type="InterPro" id="IPR022415">
    <property type="entry name" value="ATP-guanido_PTrfase_AS"/>
</dbReference>
<evidence type="ECO:0000256" key="5">
    <source>
        <dbReference type="PROSITE-ProRule" id="PRU00843"/>
    </source>
</evidence>
<feature type="binding site" evidence="5">
    <location>
        <position position="113"/>
    </location>
    <ligand>
        <name>ATP</name>
        <dbReference type="ChEBI" id="CHEBI:30616"/>
    </ligand>
</feature>
<dbReference type="InterPro" id="IPR014746">
    <property type="entry name" value="Gln_synth/guanido_kin_cat_dom"/>
</dbReference>
<feature type="binding site" evidence="5">
    <location>
        <begin position="17"/>
        <end position="21"/>
    </location>
    <ligand>
        <name>ATP</name>
        <dbReference type="ChEBI" id="CHEBI:30616"/>
    </ligand>
</feature>
<keyword evidence="4 5" id="KW-0067">ATP-binding</keyword>
<evidence type="ECO:0000256" key="4">
    <source>
        <dbReference type="ARBA" id="ARBA00022840"/>
    </source>
</evidence>
<comment type="similarity">
    <text evidence="5 6">Belongs to the ATP:guanido phosphotransferase family.</text>
</comment>
<keyword evidence="1 5" id="KW-0808">Transferase</keyword>
<sequence>MLRWFEQNGPEGDVVISSRVRLARNLKDYNFSLKLDTPDAHKMIGEAAQKLRVLPEFKDFHEYHFENLEEVQREAMKERHVISPFLLSQSVAGGFVSSNEDLSIMLNEEDHIRIQAYRAGMDMERAYEAADHIDDCIGAVLPYAYDTQYGYLTTCPSNVGTGMRVSYMCHLPALAWNNKIQGIAAEIGRFGLVMHSVYSDGNKSAGDIYQISNQITLGVTEKELIENITNIVQQIVTQERILRNRLKEKQKISVLDGIYRSYGILKYARKVSLKDGLVLLSQLRLGLAEGLVKTPDERDYAIYQLMIGIQPGNLEMLASQELTEEETDVMRAQFIRENLPSIE</sequence>
<feature type="binding site" evidence="5">
    <location>
        <begin position="164"/>
        <end position="168"/>
    </location>
    <ligand>
        <name>ATP</name>
        <dbReference type="ChEBI" id="CHEBI:30616"/>
    </ligand>
</feature>
<evidence type="ECO:0000313" key="9">
    <source>
        <dbReference type="Proteomes" id="UP001546774"/>
    </source>
</evidence>
<evidence type="ECO:0000313" key="8">
    <source>
        <dbReference type="EMBL" id="MEQ2553879.1"/>
    </source>
</evidence>
<gene>
    <name evidence="8" type="ORF">WMO37_02480</name>
</gene>
<evidence type="ECO:0000256" key="2">
    <source>
        <dbReference type="ARBA" id="ARBA00022741"/>
    </source>
</evidence>
<dbReference type="PANTHER" id="PTHR11547:SF38">
    <property type="entry name" value="ARGININE KINASE 1-RELATED"/>
    <property type="match status" value="1"/>
</dbReference>
<dbReference type="Pfam" id="PF00217">
    <property type="entry name" value="ATP-gua_Ptrans"/>
    <property type="match status" value="1"/>
</dbReference>
<protein>
    <submittedName>
        <fullName evidence="8">Protein arginine kinase</fullName>
    </submittedName>
</protein>
<feature type="binding site" evidence="5">
    <location>
        <begin position="195"/>
        <end position="200"/>
    </location>
    <ligand>
        <name>ATP</name>
        <dbReference type="ChEBI" id="CHEBI:30616"/>
    </ligand>
</feature>
<evidence type="ECO:0000256" key="1">
    <source>
        <dbReference type="ARBA" id="ARBA00022679"/>
    </source>
</evidence>
<dbReference type="SUPFAM" id="SSF55931">
    <property type="entry name" value="Glutamine synthetase/guanido kinase"/>
    <property type="match status" value="1"/>
</dbReference>
<keyword evidence="9" id="KW-1185">Reference proteome</keyword>
<dbReference type="InterPro" id="IPR022414">
    <property type="entry name" value="ATP-guanido_PTrfase_cat"/>
</dbReference>
<dbReference type="PANTHER" id="PTHR11547">
    <property type="entry name" value="ARGININE OR CREATINE KINASE"/>
    <property type="match status" value="1"/>
</dbReference>
<dbReference type="InterPro" id="IPR000749">
    <property type="entry name" value="ATP-guanido_PTrfase"/>
</dbReference>
<proteinExistence type="inferred from homology"/>
<evidence type="ECO:0000256" key="3">
    <source>
        <dbReference type="ARBA" id="ARBA00022777"/>
    </source>
</evidence>
<dbReference type="GO" id="GO:0016301">
    <property type="term" value="F:kinase activity"/>
    <property type="evidence" value="ECO:0007669"/>
    <property type="project" value="UniProtKB-KW"/>
</dbReference>
<dbReference type="InterPro" id="IPR023660">
    <property type="entry name" value="Arg_Kinase"/>
</dbReference>
<dbReference type="Proteomes" id="UP001546774">
    <property type="component" value="Unassembled WGS sequence"/>
</dbReference>
<feature type="domain" description="Phosphagen kinase C-terminal" evidence="7">
    <location>
        <begin position="14"/>
        <end position="242"/>
    </location>
</feature>
<dbReference type="PROSITE" id="PS51510">
    <property type="entry name" value="PHOSPHAGEN_KINASE_C"/>
    <property type="match status" value="1"/>
</dbReference>
<dbReference type="PROSITE" id="PS00112">
    <property type="entry name" value="PHOSPHAGEN_KINASE"/>
    <property type="match status" value="1"/>
</dbReference>
<keyword evidence="2 5" id="KW-0547">Nucleotide-binding</keyword>
<dbReference type="Gene3D" id="3.30.590.10">
    <property type="entry name" value="Glutamine synthetase/guanido kinase, catalytic domain"/>
    <property type="match status" value="1"/>
</dbReference>
<organism evidence="8 9">
    <name type="scientific">Lachnospira intestinalis</name>
    <dbReference type="NCBI Taxonomy" id="3133158"/>
    <lineage>
        <taxon>Bacteria</taxon>
        <taxon>Bacillati</taxon>
        <taxon>Bacillota</taxon>
        <taxon>Clostridia</taxon>
        <taxon>Lachnospirales</taxon>
        <taxon>Lachnospiraceae</taxon>
        <taxon>Lachnospira</taxon>
    </lineage>
</organism>
<evidence type="ECO:0000256" key="6">
    <source>
        <dbReference type="RuleBase" id="RU000505"/>
    </source>
</evidence>
<comment type="caution">
    <text evidence="8">The sequence shown here is derived from an EMBL/GenBank/DDBJ whole genome shotgun (WGS) entry which is preliminary data.</text>
</comment>
<accession>A0ABV1H2F7</accession>
<dbReference type="CDD" id="cd07930">
    <property type="entry name" value="bacterial_phosphagen_kinase"/>
    <property type="match status" value="1"/>
</dbReference>
<reference evidence="8" key="1">
    <citation type="submission" date="2024-03" db="EMBL/GenBank/DDBJ databases">
        <title>Human intestinal bacterial collection.</title>
        <authorList>
            <person name="Pauvert C."/>
            <person name="Hitch T.C.A."/>
            <person name="Clavel T."/>
        </authorList>
    </citation>
    <scope>NUCLEOTIDE SEQUENCE [LARGE SCALE GENOMIC DNA]</scope>
    <source>
        <strain evidence="8">CLA-AA-H89B</strain>
    </source>
</reference>
<name>A0ABV1H2F7_9FIRM</name>
<feature type="binding site" evidence="5">
    <location>
        <position position="80"/>
    </location>
    <ligand>
        <name>ATP</name>
        <dbReference type="ChEBI" id="CHEBI:30616"/>
    </ligand>
</feature>
<evidence type="ECO:0000259" key="7">
    <source>
        <dbReference type="PROSITE" id="PS51510"/>
    </source>
</evidence>
<dbReference type="EMBL" id="JBBMFS010000002">
    <property type="protein sequence ID" value="MEQ2553879.1"/>
    <property type="molecule type" value="Genomic_DNA"/>
</dbReference>